<dbReference type="RefSeq" id="WP_028310065.1">
    <property type="nucleotide sequence ID" value="NZ_AXWS01000007.1"/>
</dbReference>
<dbReference type="Proteomes" id="UP000675920">
    <property type="component" value="Unplaced"/>
</dbReference>
<reference evidence="2" key="2">
    <citation type="submission" date="2025-08" db="UniProtKB">
        <authorList>
            <consortium name="RefSeq"/>
        </authorList>
    </citation>
    <scope>IDENTIFICATION</scope>
</reference>
<dbReference type="InterPro" id="IPR024078">
    <property type="entry name" value="LmbE-like_dom_sf"/>
</dbReference>
<dbReference type="InterPro" id="IPR003737">
    <property type="entry name" value="GlcNAc_PI_deacetylase-related"/>
</dbReference>
<dbReference type="SUPFAM" id="SSF102588">
    <property type="entry name" value="LmbE-like"/>
    <property type="match status" value="1"/>
</dbReference>
<name>A0A8B6X124_9BURK</name>
<keyword evidence="1" id="KW-1185">Reference proteome</keyword>
<proteinExistence type="predicted"/>
<dbReference type="AlphaFoldDB" id="A0A8B6X124"/>
<organism evidence="1 2">
    <name type="scientific">Derxia gummosa DSM 723</name>
    <dbReference type="NCBI Taxonomy" id="1121388"/>
    <lineage>
        <taxon>Bacteria</taxon>
        <taxon>Pseudomonadati</taxon>
        <taxon>Pseudomonadota</taxon>
        <taxon>Betaproteobacteria</taxon>
        <taxon>Burkholderiales</taxon>
        <taxon>Alcaligenaceae</taxon>
        <taxon>Derxia</taxon>
    </lineage>
</organism>
<sequence>MDVLNRRVAAIVAHPDDETLGCGGTLHRFARLGADCRVVLALRRADRRIGDGWPALVGQFRAACARLGATPELLPDALPDITADRDIEALHEAILPAVEWSDIVLTHAPGDSHQAHRAVSRAVEIATRPFRRRRTVALFEVASSTDQAWSNGFAPNFHVLLDAGDVAAKLDAIALYAGEQAPGRRPADVEVLLRHRGCQVGAEHAEAFMLARHFA</sequence>
<dbReference type="Gene3D" id="3.40.50.10320">
    <property type="entry name" value="LmbE-like"/>
    <property type="match status" value="1"/>
</dbReference>
<evidence type="ECO:0000313" key="1">
    <source>
        <dbReference type="Proteomes" id="UP000675920"/>
    </source>
</evidence>
<protein>
    <submittedName>
        <fullName evidence="2">PIG-L deacetylase family protein</fullName>
        <ecNumber evidence="2">3.5.1.-</ecNumber>
    </submittedName>
</protein>
<accession>A0A8B6X124</accession>
<dbReference type="Pfam" id="PF02585">
    <property type="entry name" value="PIG-L"/>
    <property type="match status" value="1"/>
</dbReference>
<evidence type="ECO:0000313" key="2">
    <source>
        <dbReference type="RefSeq" id="WP_028310065.1"/>
    </source>
</evidence>
<reference evidence="2" key="1">
    <citation type="journal article" date="2014" name="Biomolecules">
        <title>Structure and function of the LmbE-like superfamily.</title>
        <authorList>
            <person name="Viars S."/>
            <person name="Valentine J."/>
            <person name="Hernick M."/>
        </authorList>
    </citation>
    <scope>NUCLEOTIDE SEQUENCE</scope>
</reference>
<dbReference type="EC" id="3.5.1.-" evidence="2"/>